<dbReference type="AlphaFoldDB" id="A0A7J5B4M5"/>
<name>A0A7J5B4M5_9MICO</name>
<accession>A0A7J5B4M5</accession>
<organism evidence="3 4">
    <name type="scientific">Pseudoclavibacter terrae</name>
    <dbReference type="NCBI Taxonomy" id="1530195"/>
    <lineage>
        <taxon>Bacteria</taxon>
        <taxon>Bacillati</taxon>
        <taxon>Actinomycetota</taxon>
        <taxon>Actinomycetes</taxon>
        <taxon>Micrococcales</taxon>
        <taxon>Microbacteriaceae</taxon>
        <taxon>Pseudoclavibacter</taxon>
    </lineage>
</organism>
<keyword evidence="4" id="KW-1185">Reference proteome</keyword>
<dbReference type="GO" id="GO:0016757">
    <property type="term" value="F:glycosyltransferase activity"/>
    <property type="evidence" value="ECO:0007669"/>
    <property type="project" value="InterPro"/>
</dbReference>
<evidence type="ECO:0000256" key="1">
    <source>
        <dbReference type="ARBA" id="ARBA00022679"/>
    </source>
</evidence>
<sequence length="353" mass="38747">MKICLVAAPLSGRSGVYRSTRDLVSEARSRGLEWTGLIGLRSSAPDANEPTPEGIREWTFDARGQKGVTALREYLSAAPEVVEADVVITLIPQSDVAFARASRSPNQMWVSFVRGAPWPAPGEQGRLKTSAQKLAVTRAMRRADDVWATTEVLANSFSSVRKAFLIPAGVPLKIPKRFTVPSPSGDIIWAGRLDTDKDPQLFLDLMEDSGLQGKMFGAGPHQDRVSNALPSNVSLQGWVHPDQLWENAAAFLGTSTREAFGRSAVEAAVEGIPVVLHEEYGCAPLLYTDPELRKKFVLRTREPGAWRAAMLTVVKDPHMWARVSEHVRENANNLSIEKSVDSVLARVESQRSR</sequence>
<dbReference type="EMBL" id="WBJX01000001">
    <property type="protein sequence ID" value="KAB1639118.1"/>
    <property type="molecule type" value="Genomic_DNA"/>
</dbReference>
<dbReference type="PANTHER" id="PTHR12526">
    <property type="entry name" value="GLYCOSYLTRANSFERASE"/>
    <property type="match status" value="1"/>
</dbReference>
<dbReference type="Proteomes" id="UP000490386">
    <property type="component" value="Unassembled WGS sequence"/>
</dbReference>
<gene>
    <name evidence="3" type="ORF">F8O03_01885</name>
</gene>
<dbReference type="RefSeq" id="WP_151422137.1">
    <property type="nucleotide sequence ID" value="NZ_WBJX01000001.1"/>
</dbReference>
<dbReference type="Pfam" id="PF00534">
    <property type="entry name" value="Glycos_transf_1"/>
    <property type="match status" value="1"/>
</dbReference>
<evidence type="ECO:0000313" key="4">
    <source>
        <dbReference type="Proteomes" id="UP000490386"/>
    </source>
</evidence>
<proteinExistence type="predicted"/>
<dbReference type="SUPFAM" id="SSF53756">
    <property type="entry name" value="UDP-Glycosyltransferase/glycogen phosphorylase"/>
    <property type="match status" value="1"/>
</dbReference>
<keyword evidence="1 3" id="KW-0808">Transferase</keyword>
<feature type="domain" description="Glycosyl transferase family 1" evidence="2">
    <location>
        <begin position="181"/>
        <end position="328"/>
    </location>
</feature>
<protein>
    <submittedName>
        <fullName evidence="3">Glycosyltransferase</fullName>
    </submittedName>
</protein>
<evidence type="ECO:0000259" key="2">
    <source>
        <dbReference type="Pfam" id="PF00534"/>
    </source>
</evidence>
<comment type="caution">
    <text evidence="3">The sequence shown here is derived from an EMBL/GenBank/DDBJ whole genome shotgun (WGS) entry which is preliminary data.</text>
</comment>
<evidence type="ECO:0000313" key="3">
    <source>
        <dbReference type="EMBL" id="KAB1639118.1"/>
    </source>
</evidence>
<dbReference type="InterPro" id="IPR001296">
    <property type="entry name" value="Glyco_trans_1"/>
</dbReference>
<dbReference type="OrthoDB" id="4775108at2"/>
<reference evidence="3 4" key="1">
    <citation type="submission" date="2019-09" db="EMBL/GenBank/DDBJ databases">
        <title>Phylogeny of genus Pseudoclavibacter and closely related genus.</title>
        <authorList>
            <person name="Li Y."/>
        </authorList>
    </citation>
    <scope>NUCLEOTIDE SEQUENCE [LARGE SCALE GENOMIC DNA]</scope>
    <source>
        <strain evidence="3 4">THG-MD12</strain>
    </source>
</reference>
<dbReference type="Gene3D" id="3.40.50.2000">
    <property type="entry name" value="Glycogen Phosphorylase B"/>
    <property type="match status" value="2"/>
</dbReference>